<dbReference type="CDD" id="cd01949">
    <property type="entry name" value="GGDEF"/>
    <property type="match status" value="1"/>
</dbReference>
<feature type="domain" description="GGDEF" evidence="9">
    <location>
        <begin position="371"/>
        <end position="505"/>
    </location>
</feature>
<proteinExistence type="predicted"/>
<evidence type="ECO:0000256" key="2">
    <source>
        <dbReference type="ARBA" id="ARBA00012528"/>
    </source>
</evidence>
<dbReference type="PANTHER" id="PTHR45138:SF9">
    <property type="entry name" value="DIGUANYLATE CYCLASE DGCM-RELATED"/>
    <property type="match status" value="1"/>
</dbReference>
<keyword evidence="3" id="KW-1003">Cell membrane</keyword>
<dbReference type="CDD" id="cd12915">
    <property type="entry name" value="PDC2_DGC_like"/>
    <property type="match status" value="1"/>
</dbReference>
<dbReference type="InterPro" id="IPR043128">
    <property type="entry name" value="Rev_trsase/Diguanyl_cyclase"/>
</dbReference>
<dbReference type="Gene3D" id="3.30.70.270">
    <property type="match status" value="1"/>
</dbReference>
<dbReference type="Pfam" id="PF02743">
    <property type="entry name" value="dCache_1"/>
    <property type="match status" value="1"/>
</dbReference>
<keyword evidence="6 8" id="KW-0472">Membrane</keyword>
<feature type="transmembrane region" description="Helical" evidence="8">
    <location>
        <begin position="272"/>
        <end position="289"/>
    </location>
</feature>
<evidence type="ECO:0000256" key="7">
    <source>
        <dbReference type="ARBA" id="ARBA00034247"/>
    </source>
</evidence>
<dbReference type="EC" id="2.7.7.65" evidence="2"/>
<dbReference type="InterPro" id="IPR033479">
    <property type="entry name" value="dCache_1"/>
</dbReference>
<keyword evidence="5 8" id="KW-1133">Transmembrane helix</keyword>
<reference evidence="10 11" key="1">
    <citation type="submission" date="2017-11" db="EMBL/GenBank/DDBJ databases">
        <title>Genome sequencing of a diverse group of Pseudomonas species.</title>
        <authorList>
            <person name="Loper J."/>
        </authorList>
    </citation>
    <scope>NUCLEOTIDE SEQUENCE [LARGE SCALE GENOMIC DNA]</scope>
    <source>
        <strain evidence="10 11">NCPPB 2192</strain>
    </source>
</reference>
<dbReference type="Gene3D" id="3.30.450.20">
    <property type="entry name" value="PAS domain"/>
    <property type="match status" value="2"/>
</dbReference>
<dbReference type="NCBIfam" id="TIGR00254">
    <property type="entry name" value="GGDEF"/>
    <property type="match status" value="1"/>
</dbReference>
<gene>
    <name evidence="10" type="ORF">ATI14_2503</name>
</gene>
<keyword evidence="4 8" id="KW-0812">Transmembrane</keyword>
<evidence type="ECO:0000313" key="11">
    <source>
        <dbReference type="Proteomes" id="UP000232891"/>
    </source>
</evidence>
<comment type="catalytic activity">
    <reaction evidence="7">
        <text>2 GTP = 3',3'-c-di-GMP + 2 diphosphate</text>
        <dbReference type="Rhea" id="RHEA:24898"/>
        <dbReference type="ChEBI" id="CHEBI:33019"/>
        <dbReference type="ChEBI" id="CHEBI:37565"/>
        <dbReference type="ChEBI" id="CHEBI:58805"/>
        <dbReference type="EC" id="2.7.7.65"/>
    </reaction>
</comment>
<organism evidence="10 11">
    <name type="scientific">Pseudomonas tolaasii NCPPB 2192</name>
    <dbReference type="NCBI Taxonomy" id="564423"/>
    <lineage>
        <taxon>Bacteria</taxon>
        <taxon>Pseudomonadati</taxon>
        <taxon>Pseudomonadota</taxon>
        <taxon>Gammaproteobacteria</taxon>
        <taxon>Pseudomonadales</taxon>
        <taxon>Pseudomonadaceae</taxon>
        <taxon>Pseudomonas</taxon>
    </lineage>
</organism>
<dbReference type="EMBL" id="PHHD01000001">
    <property type="protein sequence ID" value="PKA75593.1"/>
    <property type="molecule type" value="Genomic_DNA"/>
</dbReference>
<evidence type="ECO:0000256" key="3">
    <source>
        <dbReference type="ARBA" id="ARBA00022475"/>
    </source>
</evidence>
<comment type="caution">
    <text evidence="10">The sequence shown here is derived from an EMBL/GenBank/DDBJ whole genome shotgun (WGS) entry which is preliminary data.</text>
</comment>
<evidence type="ECO:0000256" key="4">
    <source>
        <dbReference type="ARBA" id="ARBA00022692"/>
    </source>
</evidence>
<dbReference type="PANTHER" id="PTHR45138">
    <property type="entry name" value="REGULATORY COMPONENTS OF SENSORY TRANSDUCTION SYSTEM"/>
    <property type="match status" value="1"/>
</dbReference>
<dbReference type="InterPro" id="IPR050469">
    <property type="entry name" value="Diguanylate_Cyclase"/>
</dbReference>
<dbReference type="Proteomes" id="UP000232891">
    <property type="component" value="Unassembled WGS sequence"/>
</dbReference>
<name>A0ABX4QFK7_PSETO</name>
<evidence type="ECO:0000259" key="9">
    <source>
        <dbReference type="PROSITE" id="PS50887"/>
    </source>
</evidence>
<evidence type="ECO:0000256" key="1">
    <source>
        <dbReference type="ARBA" id="ARBA00004651"/>
    </source>
</evidence>
<keyword evidence="11" id="KW-1185">Reference proteome</keyword>
<comment type="subcellular location">
    <subcellularLocation>
        <location evidence="1">Cell membrane</location>
        <topology evidence="1">Multi-pass membrane protein</topology>
    </subcellularLocation>
</comment>
<sequence>MGILETEVSTMSPSLPRPTRRPERLLITGSVLAVLVIVTIVTALLIRERANTLQTAKRTANNITQLIDADVLRNVELYDMTLKGLIAATERNDLHSVSASIRHLILFDRSTAAPYKGDILLLDAQGEVIADSSLLTPKTGNFADRDYFQIHRTHPEIGLYISRPFTARCVCDDPWRIAFSRRVSAPDGRFQGVAVASMRLSYFHQLFSGLNIGRNSTINLINQQGILLAQEPLLEVDMIDKDLSQRPNVARMLKEHDGSFEGISSVDSQARLYSFSTVGNLPLVVAVALSADEVFAPWRRAAILVSLATGVLCAGLLWLTWMLSHELRRRHHAEQVLSELAATDPLTGLANRRTLDQRLRLEWDRAQRSTEPLTVLMIDVDHFKAFNDRHGHHGGDEALRQVAHVIDENIRRPADLAARYGGEEFAVVLPVTDARGAWVIAEHIRCSVERLPRMAGDAQPITVSIGMSTWSKRSRVSLEALLLSADQALYEAKHTGRNRIVDAATQQSL</sequence>
<evidence type="ECO:0000256" key="6">
    <source>
        <dbReference type="ARBA" id="ARBA00023136"/>
    </source>
</evidence>
<evidence type="ECO:0000313" key="10">
    <source>
        <dbReference type="EMBL" id="PKA75593.1"/>
    </source>
</evidence>
<evidence type="ECO:0000256" key="5">
    <source>
        <dbReference type="ARBA" id="ARBA00022989"/>
    </source>
</evidence>
<dbReference type="Pfam" id="PF00990">
    <property type="entry name" value="GGDEF"/>
    <property type="match status" value="1"/>
</dbReference>
<dbReference type="SMART" id="SM00267">
    <property type="entry name" value="GGDEF"/>
    <property type="match status" value="1"/>
</dbReference>
<dbReference type="PROSITE" id="PS50887">
    <property type="entry name" value="GGDEF"/>
    <property type="match status" value="1"/>
</dbReference>
<feature type="transmembrane region" description="Helical" evidence="8">
    <location>
        <begin position="25"/>
        <end position="46"/>
    </location>
</feature>
<dbReference type="InterPro" id="IPR000160">
    <property type="entry name" value="GGDEF_dom"/>
</dbReference>
<dbReference type="SUPFAM" id="SSF55073">
    <property type="entry name" value="Nucleotide cyclase"/>
    <property type="match status" value="1"/>
</dbReference>
<protein>
    <recommendedName>
        <fullName evidence="2">diguanylate cyclase</fullName>
        <ecNumber evidence="2">2.7.7.65</ecNumber>
    </recommendedName>
</protein>
<dbReference type="CDD" id="cd12914">
    <property type="entry name" value="PDC1_DGC_like"/>
    <property type="match status" value="1"/>
</dbReference>
<evidence type="ECO:0000256" key="8">
    <source>
        <dbReference type="SAM" id="Phobius"/>
    </source>
</evidence>
<accession>A0ABX4QFK7</accession>
<dbReference type="InterPro" id="IPR029787">
    <property type="entry name" value="Nucleotide_cyclase"/>
</dbReference>
<feature type="transmembrane region" description="Helical" evidence="8">
    <location>
        <begin position="301"/>
        <end position="321"/>
    </location>
</feature>